<dbReference type="Proteomes" id="UP000032142">
    <property type="component" value="Unassembled WGS sequence"/>
</dbReference>
<organism evidence="1 2">
    <name type="scientific">Gossypium arboreum</name>
    <name type="common">Tree cotton</name>
    <name type="synonym">Gossypium nanking</name>
    <dbReference type="NCBI Taxonomy" id="29729"/>
    <lineage>
        <taxon>Eukaryota</taxon>
        <taxon>Viridiplantae</taxon>
        <taxon>Streptophyta</taxon>
        <taxon>Embryophyta</taxon>
        <taxon>Tracheophyta</taxon>
        <taxon>Spermatophyta</taxon>
        <taxon>Magnoliopsida</taxon>
        <taxon>eudicotyledons</taxon>
        <taxon>Gunneridae</taxon>
        <taxon>Pentapetalae</taxon>
        <taxon>rosids</taxon>
        <taxon>malvids</taxon>
        <taxon>Malvales</taxon>
        <taxon>Malvaceae</taxon>
        <taxon>Malvoideae</taxon>
        <taxon>Gossypium</taxon>
    </lineage>
</organism>
<reference evidence="2" key="1">
    <citation type="submission" date="2014-09" db="EMBL/GenBank/DDBJ databases">
        <authorList>
            <person name="Mudge J."/>
            <person name="Ramaraj T."/>
            <person name="Lindquist I.E."/>
            <person name="Bharti A.K."/>
            <person name="Sundararajan A."/>
            <person name="Cameron C.T."/>
            <person name="Woodward J.E."/>
            <person name="May G.D."/>
            <person name="Brubaker C."/>
            <person name="Broadhvest J."/>
            <person name="Wilkins T.A."/>
        </authorList>
    </citation>
    <scope>NUCLEOTIDE SEQUENCE</scope>
    <source>
        <strain evidence="2">cv. AKA8401</strain>
    </source>
</reference>
<dbReference type="AlphaFoldDB" id="A0A0B0PZ84"/>
<keyword evidence="2" id="KW-1185">Reference proteome</keyword>
<proteinExistence type="predicted"/>
<protein>
    <submittedName>
        <fullName evidence="1">Uncharacterized protein</fullName>
    </submittedName>
</protein>
<accession>A0A0B0PZ84</accession>
<name>A0A0B0PZ84_GOSAR</name>
<evidence type="ECO:0000313" key="2">
    <source>
        <dbReference type="Proteomes" id="UP000032142"/>
    </source>
</evidence>
<gene>
    <name evidence="1" type="ORF">F383_15192</name>
</gene>
<dbReference type="EMBL" id="KN456251">
    <property type="protein sequence ID" value="KHG30360.1"/>
    <property type="molecule type" value="Genomic_DNA"/>
</dbReference>
<sequence>MSRFISPHGVLVGTGGVLPGLGGMHKCIKLYCYCIGLRPTLLLYRVRPRSYWY</sequence>
<evidence type="ECO:0000313" key="1">
    <source>
        <dbReference type="EMBL" id="KHG30360.1"/>
    </source>
</evidence>